<keyword evidence="2" id="KW-1185">Reference proteome</keyword>
<dbReference type="Proteomes" id="UP000578819">
    <property type="component" value="Unassembled WGS sequence"/>
</dbReference>
<dbReference type="AlphaFoldDB" id="A0A7W7WSW7"/>
<evidence type="ECO:0008006" key="3">
    <source>
        <dbReference type="Google" id="ProtNLM"/>
    </source>
</evidence>
<organism evidence="1 2">
    <name type="scientific">Micromonospora polyrhachis</name>
    <dbReference type="NCBI Taxonomy" id="1282883"/>
    <lineage>
        <taxon>Bacteria</taxon>
        <taxon>Bacillati</taxon>
        <taxon>Actinomycetota</taxon>
        <taxon>Actinomycetes</taxon>
        <taxon>Micromonosporales</taxon>
        <taxon>Micromonosporaceae</taxon>
        <taxon>Micromonospora</taxon>
    </lineage>
</organism>
<dbReference type="EMBL" id="JACHJW010000001">
    <property type="protein sequence ID" value="MBB4962585.1"/>
    <property type="molecule type" value="Genomic_DNA"/>
</dbReference>
<reference evidence="1 2" key="1">
    <citation type="submission" date="2020-08" db="EMBL/GenBank/DDBJ databases">
        <title>Sequencing the genomes of 1000 actinobacteria strains.</title>
        <authorList>
            <person name="Klenk H.-P."/>
        </authorList>
    </citation>
    <scope>NUCLEOTIDE SEQUENCE [LARGE SCALE GENOMIC DNA]</scope>
    <source>
        <strain evidence="1 2">DSM 45886</strain>
    </source>
</reference>
<evidence type="ECO:0000313" key="2">
    <source>
        <dbReference type="Proteomes" id="UP000578819"/>
    </source>
</evidence>
<gene>
    <name evidence="1" type="ORF">FHR38_006318</name>
</gene>
<comment type="caution">
    <text evidence="1">The sequence shown here is derived from an EMBL/GenBank/DDBJ whole genome shotgun (WGS) entry which is preliminary data.</text>
</comment>
<dbReference type="RefSeq" id="WP_184538892.1">
    <property type="nucleotide sequence ID" value="NZ_JACHJW010000001.1"/>
</dbReference>
<protein>
    <recommendedName>
        <fullName evidence="3">META domain-containing protein</fullName>
    </recommendedName>
</protein>
<sequence length="294" mass="31132">MRRQGHFMALAMTGALLTGCAVEGDAPLAADEVPLPVVTGANASSGPESLVGSWTLAGVGEKGTGTILRLASHDLYVFGSRCGTLSGSWQADVDGVFVAKIFGAPTATQGIRGCERASEQTPRWLRRVVAYRFDGRVVVLLDGLGQPVARLIPGATPTPVPELATTEVEPAVVTEQFRRAVAPAAELPATLIPADRQRLMGRWIPVDGHRAAYVEFAADGEWRASDGCNDQDGRWVSAPRGTLLGVAGPVTLAACDNVPVASWLWTVRRAGFDGEILVLLDARAVETGRLRRVD</sequence>
<name>A0A7W7WSW7_9ACTN</name>
<dbReference type="PROSITE" id="PS51257">
    <property type="entry name" value="PROKAR_LIPOPROTEIN"/>
    <property type="match status" value="1"/>
</dbReference>
<proteinExistence type="predicted"/>
<evidence type="ECO:0000313" key="1">
    <source>
        <dbReference type="EMBL" id="MBB4962585.1"/>
    </source>
</evidence>
<accession>A0A7W7WSW7</accession>